<organism evidence="1 2">
    <name type="scientific">Cetraspora pellucida</name>
    <dbReference type="NCBI Taxonomy" id="1433469"/>
    <lineage>
        <taxon>Eukaryota</taxon>
        <taxon>Fungi</taxon>
        <taxon>Fungi incertae sedis</taxon>
        <taxon>Mucoromycota</taxon>
        <taxon>Glomeromycotina</taxon>
        <taxon>Glomeromycetes</taxon>
        <taxon>Diversisporales</taxon>
        <taxon>Gigasporaceae</taxon>
        <taxon>Cetraspora</taxon>
    </lineage>
</organism>
<evidence type="ECO:0000313" key="1">
    <source>
        <dbReference type="EMBL" id="CAG8460086.1"/>
    </source>
</evidence>
<gene>
    <name evidence="1" type="ORF">SPELUC_LOCUS1218</name>
</gene>
<dbReference type="Proteomes" id="UP000789366">
    <property type="component" value="Unassembled WGS sequence"/>
</dbReference>
<protein>
    <submittedName>
        <fullName evidence="1">13022_t:CDS:1</fullName>
    </submittedName>
</protein>
<accession>A0ACA9K931</accession>
<comment type="caution">
    <text evidence="1">The sequence shown here is derived from an EMBL/GenBank/DDBJ whole genome shotgun (WGS) entry which is preliminary data.</text>
</comment>
<feature type="non-terminal residue" evidence="1">
    <location>
        <position position="168"/>
    </location>
</feature>
<sequence>MTFTKVDWTEVDKNLTYYVKEKVGKREYAKHKYLIKEQQTQLGEVLKKFKIIGNDVKKDKRKKPSKNSVDICFQLFHSHIQISDERMKKQLKKMLENDEEYAEQLQKLNNKEELWSIFGINRVKLFSKKYTKEQIREWKKNSKQVYKDLYNPSDLDNSNSNIFLSLII</sequence>
<reference evidence="1" key="1">
    <citation type="submission" date="2021-06" db="EMBL/GenBank/DDBJ databases">
        <authorList>
            <person name="Kallberg Y."/>
            <person name="Tangrot J."/>
            <person name="Rosling A."/>
        </authorList>
    </citation>
    <scope>NUCLEOTIDE SEQUENCE</scope>
    <source>
        <strain evidence="1">28 12/20/2015</strain>
    </source>
</reference>
<name>A0ACA9K931_9GLOM</name>
<dbReference type="EMBL" id="CAJVPW010000618">
    <property type="protein sequence ID" value="CAG8460086.1"/>
    <property type="molecule type" value="Genomic_DNA"/>
</dbReference>
<proteinExistence type="predicted"/>
<evidence type="ECO:0000313" key="2">
    <source>
        <dbReference type="Proteomes" id="UP000789366"/>
    </source>
</evidence>
<keyword evidence="2" id="KW-1185">Reference proteome</keyword>